<name>A0A183MFD7_9TREM</name>
<proteinExistence type="predicted"/>
<gene>
    <name evidence="1" type="ORF">SMRZ_LOCUS14762</name>
</gene>
<reference evidence="1 2" key="1">
    <citation type="submission" date="2018-11" db="EMBL/GenBank/DDBJ databases">
        <authorList>
            <consortium name="Pathogen Informatics"/>
        </authorList>
    </citation>
    <scope>NUCLEOTIDE SEQUENCE [LARGE SCALE GENOMIC DNA]</scope>
    <source>
        <strain evidence="1 2">Zambia</strain>
    </source>
</reference>
<protein>
    <submittedName>
        <fullName evidence="1">Uncharacterized protein</fullName>
    </submittedName>
</protein>
<dbReference type="AlphaFoldDB" id="A0A183MFD7"/>
<evidence type="ECO:0000313" key="2">
    <source>
        <dbReference type="Proteomes" id="UP000277204"/>
    </source>
</evidence>
<keyword evidence="2" id="KW-1185">Reference proteome</keyword>
<evidence type="ECO:0000313" key="1">
    <source>
        <dbReference type="EMBL" id="VDP16618.1"/>
    </source>
</evidence>
<dbReference type="EMBL" id="UZAI01016820">
    <property type="protein sequence ID" value="VDP16618.1"/>
    <property type="molecule type" value="Genomic_DNA"/>
</dbReference>
<organism evidence="1 2">
    <name type="scientific">Schistosoma margrebowiei</name>
    <dbReference type="NCBI Taxonomy" id="48269"/>
    <lineage>
        <taxon>Eukaryota</taxon>
        <taxon>Metazoa</taxon>
        <taxon>Spiralia</taxon>
        <taxon>Lophotrochozoa</taxon>
        <taxon>Platyhelminthes</taxon>
        <taxon>Trematoda</taxon>
        <taxon>Digenea</taxon>
        <taxon>Strigeidida</taxon>
        <taxon>Schistosomatoidea</taxon>
        <taxon>Schistosomatidae</taxon>
        <taxon>Schistosoma</taxon>
    </lineage>
</organism>
<sequence>MESSSQKEKRKTKEHIRPKNGDKHMRKMNNNWMELEKKVQDRVGCRMLVGGLCSTGSNRRKNKFSMAYFHFQQFKSTEGICLNLLQLFIYLNLFCLCQTIYPVHSFNTLRSSYPTIDDVTNTDDTWLLNDQNKKKTMDRLREFNRYLNNIFLRQHVSFW</sequence>
<dbReference type="Proteomes" id="UP000277204">
    <property type="component" value="Unassembled WGS sequence"/>
</dbReference>
<accession>A0A183MFD7</accession>